<protein>
    <submittedName>
        <fullName evidence="1">Uncharacterized protein</fullName>
    </submittedName>
</protein>
<gene>
    <name evidence="1" type="ORF">BME96_02895</name>
</gene>
<evidence type="ECO:0000313" key="2">
    <source>
        <dbReference type="Proteomes" id="UP000182945"/>
    </source>
</evidence>
<name>A0AAC9IY58_VIRHA</name>
<dbReference type="GeneID" id="71513330"/>
<accession>A0AAC9IY58</accession>
<proteinExistence type="predicted"/>
<dbReference type="KEGG" id="vhl:BME96_02895"/>
<dbReference type="EMBL" id="CP017962">
    <property type="protein sequence ID" value="APC47190.1"/>
    <property type="molecule type" value="Genomic_DNA"/>
</dbReference>
<dbReference type="RefSeq" id="WP_071648234.1">
    <property type="nucleotide sequence ID" value="NZ_CP017962.1"/>
</dbReference>
<reference evidence="1 2" key="1">
    <citation type="submission" date="2016-11" db="EMBL/GenBank/DDBJ databases">
        <title>Complete genome sequencing of Virgibacillus halodenitrificans PDB-F2.</title>
        <authorList>
            <person name="Sun Z."/>
            <person name="Zhou Y."/>
            <person name="Li H."/>
        </authorList>
    </citation>
    <scope>NUCLEOTIDE SEQUENCE [LARGE SCALE GENOMIC DNA]</scope>
    <source>
        <strain evidence="1 2">PDB-F2</strain>
    </source>
</reference>
<organism evidence="1 2">
    <name type="scientific">Virgibacillus halodenitrificans</name>
    <name type="common">Bacillus halodenitrificans</name>
    <dbReference type="NCBI Taxonomy" id="1482"/>
    <lineage>
        <taxon>Bacteria</taxon>
        <taxon>Bacillati</taxon>
        <taxon>Bacillota</taxon>
        <taxon>Bacilli</taxon>
        <taxon>Bacillales</taxon>
        <taxon>Bacillaceae</taxon>
        <taxon>Virgibacillus</taxon>
    </lineage>
</organism>
<evidence type="ECO:0000313" key="1">
    <source>
        <dbReference type="EMBL" id="APC47190.1"/>
    </source>
</evidence>
<sequence>MLNCSWCNKKIGENDPLSAIDIKFHKGMDFSDREGEIIPVYLKSADKNVSMIVTTSDSLAKKKGQDGLFPVCSDICGINLKEALNADLGK</sequence>
<dbReference type="AlphaFoldDB" id="A0AAC9IY58"/>
<dbReference type="Proteomes" id="UP000182945">
    <property type="component" value="Chromosome"/>
</dbReference>